<comment type="caution">
    <text evidence="2">The sequence shown here is derived from an EMBL/GenBank/DDBJ whole genome shotgun (WGS) entry which is preliminary data.</text>
</comment>
<dbReference type="RefSeq" id="WP_049649470.1">
    <property type="nucleotide sequence ID" value="NZ_QVIG01000001.1"/>
</dbReference>
<feature type="region of interest" description="Disordered" evidence="1">
    <location>
        <begin position="20"/>
        <end position="62"/>
    </location>
</feature>
<dbReference type="AlphaFoldDB" id="A0A372ZP09"/>
<proteinExistence type="predicted"/>
<evidence type="ECO:0000313" key="2">
    <source>
        <dbReference type="EMBL" id="RGD57603.1"/>
    </source>
</evidence>
<sequence>MSTLVVESVTDEVEVVRLPARTRDDRAESSPPGVLSQHRMLTGPKLGWRPTEVDLPRTPLDHGARHIEHPALIVA</sequence>
<dbReference type="EMBL" id="QVIG01000001">
    <property type="protein sequence ID" value="RGD57603.1"/>
    <property type="molecule type" value="Genomic_DNA"/>
</dbReference>
<reference evidence="2 3" key="1">
    <citation type="submission" date="2018-08" db="EMBL/GenBank/DDBJ databases">
        <title>Diversity &amp; Physiological Properties of Lignin-Decomposing Actinobacteria from Soil.</title>
        <authorList>
            <person name="Roh S.G."/>
            <person name="Kim S.B."/>
        </authorList>
    </citation>
    <scope>NUCLEOTIDE SEQUENCE [LARGE SCALE GENOMIC DNA]</scope>
    <source>
        <strain evidence="2 3">MMS17-GH009</strain>
    </source>
</reference>
<name>A0A372ZP09_9ACTN</name>
<evidence type="ECO:0000313" key="3">
    <source>
        <dbReference type="Proteomes" id="UP000263377"/>
    </source>
</evidence>
<feature type="compositionally biased region" description="Basic and acidic residues" evidence="1">
    <location>
        <begin position="51"/>
        <end position="62"/>
    </location>
</feature>
<keyword evidence="3" id="KW-1185">Reference proteome</keyword>
<protein>
    <submittedName>
        <fullName evidence="2">Uncharacterized protein</fullName>
    </submittedName>
</protein>
<gene>
    <name evidence="2" type="ORF">DR950_07205</name>
</gene>
<organism evidence="2 3">
    <name type="scientific">Kitasatospora xanthocidica</name>
    <dbReference type="NCBI Taxonomy" id="83382"/>
    <lineage>
        <taxon>Bacteria</taxon>
        <taxon>Bacillati</taxon>
        <taxon>Actinomycetota</taxon>
        <taxon>Actinomycetes</taxon>
        <taxon>Kitasatosporales</taxon>
        <taxon>Streptomycetaceae</taxon>
        <taxon>Kitasatospora</taxon>
    </lineage>
</organism>
<accession>A0A372ZP09</accession>
<evidence type="ECO:0000256" key="1">
    <source>
        <dbReference type="SAM" id="MobiDB-lite"/>
    </source>
</evidence>
<dbReference type="Proteomes" id="UP000263377">
    <property type="component" value="Unassembled WGS sequence"/>
</dbReference>